<dbReference type="VEuPathDB" id="FungiDB:HCDG_01154"/>
<dbReference type="EMBL" id="GG692419">
    <property type="protein sequence ID" value="EER45575.1"/>
    <property type="molecule type" value="Genomic_DNA"/>
</dbReference>
<gene>
    <name evidence="1" type="ORF">HCDG_01154</name>
</gene>
<evidence type="ECO:0000313" key="2">
    <source>
        <dbReference type="Proteomes" id="UP000002624"/>
    </source>
</evidence>
<dbReference type="Proteomes" id="UP000002624">
    <property type="component" value="Unassembled WGS sequence"/>
</dbReference>
<dbReference type="HOGENOM" id="CLU_2249274_0_0_1"/>
<accession>C6H372</accession>
<dbReference type="AlphaFoldDB" id="C6H372"/>
<proteinExistence type="predicted"/>
<dbReference type="OrthoDB" id="10529082at2759"/>
<name>C6H372_AJECH</name>
<reference evidence="2" key="1">
    <citation type="submission" date="2009-05" db="EMBL/GenBank/DDBJ databases">
        <title>The genome sequence of Ajellomyces capsulatus strain H143.</title>
        <authorList>
            <person name="Champion M."/>
            <person name="Cuomo C.A."/>
            <person name="Ma L.-J."/>
            <person name="Henn M.R."/>
            <person name="Sil A."/>
            <person name="Goldman B."/>
            <person name="Young S.K."/>
            <person name="Kodira C.D."/>
            <person name="Zeng Q."/>
            <person name="Koehrsen M."/>
            <person name="Alvarado L."/>
            <person name="Berlin A.M."/>
            <person name="Borenstein D."/>
            <person name="Chen Z."/>
            <person name="Engels R."/>
            <person name="Freedman E."/>
            <person name="Gellesch M."/>
            <person name="Goldberg J."/>
            <person name="Griggs A."/>
            <person name="Gujja S."/>
            <person name="Heiman D.I."/>
            <person name="Hepburn T.A."/>
            <person name="Howarth C."/>
            <person name="Jen D."/>
            <person name="Larson L."/>
            <person name="Lewis B."/>
            <person name="Mehta T."/>
            <person name="Park D."/>
            <person name="Pearson M."/>
            <person name="Roberts A."/>
            <person name="Saif S."/>
            <person name="Shea T.D."/>
            <person name="Shenoy N."/>
            <person name="Sisk P."/>
            <person name="Stolte C."/>
            <person name="Sykes S."/>
            <person name="Walk T."/>
            <person name="White J."/>
            <person name="Yandava C."/>
            <person name="Klein B."/>
            <person name="McEwen J.G."/>
            <person name="Puccia R."/>
            <person name="Goldman G.H."/>
            <person name="Felipe M.S."/>
            <person name="Nino-Vega G."/>
            <person name="San-Blas G."/>
            <person name="Taylor J.W."/>
            <person name="Mendoza L."/>
            <person name="Galagan J.E."/>
            <person name="Nusbaum C."/>
            <person name="Birren B.W."/>
        </authorList>
    </citation>
    <scope>NUCLEOTIDE SEQUENCE [LARGE SCALE GENOMIC DNA]</scope>
    <source>
        <strain evidence="2">H143</strain>
    </source>
</reference>
<protein>
    <submittedName>
        <fullName evidence="1">Uncharacterized protein</fullName>
    </submittedName>
</protein>
<organism evidence="1 2">
    <name type="scientific">Ajellomyces capsulatus (strain H143)</name>
    <name type="common">Darling's disease fungus</name>
    <name type="synonym">Histoplasma capsulatum</name>
    <dbReference type="NCBI Taxonomy" id="544712"/>
    <lineage>
        <taxon>Eukaryota</taxon>
        <taxon>Fungi</taxon>
        <taxon>Dikarya</taxon>
        <taxon>Ascomycota</taxon>
        <taxon>Pezizomycotina</taxon>
        <taxon>Eurotiomycetes</taxon>
        <taxon>Eurotiomycetidae</taxon>
        <taxon>Onygenales</taxon>
        <taxon>Ajellomycetaceae</taxon>
        <taxon>Histoplasma</taxon>
    </lineage>
</organism>
<sequence>MWIDFRPPAETAPAQVTIVISVGHKLTFKLNRATFMQLYSVTSRGHPFTFTGYIQLCETRQYRRNRRNSESRPDRLLELPEKLGFQDLEIPRSQAEKLLVEFLS</sequence>
<evidence type="ECO:0000313" key="1">
    <source>
        <dbReference type="EMBL" id="EER45575.1"/>
    </source>
</evidence>